<dbReference type="PROSITE" id="PS00061">
    <property type="entry name" value="ADH_SHORT"/>
    <property type="match status" value="1"/>
</dbReference>
<comment type="subcellular location">
    <subcellularLocation>
        <location evidence="1">Cytoplasm</location>
    </subcellularLocation>
</comment>
<protein>
    <submittedName>
        <fullName evidence="6">SDR family NAD(P)-dependent oxidoreductase</fullName>
    </submittedName>
</protein>
<dbReference type="Proteomes" id="UP000831607">
    <property type="component" value="Chromosome"/>
</dbReference>
<dbReference type="Pfam" id="PF00106">
    <property type="entry name" value="adh_short"/>
    <property type="match status" value="1"/>
</dbReference>
<dbReference type="PRINTS" id="PR00081">
    <property type="entry name" value="GDHRDH"/>
</dbReference>
<dbReference type="PANTHER" id="PTHR44085">
    <property type="entry name" value="SEPIAPTERIN REDUCTASE"/>
    <property type="match status" value="1"/>
</dbReference>
<dbReference type="InterPro" id="IPR051721">
    <property type="entry name" value="Biopterin_syn/organic_redct"/>
</dbReference>
<evidence type="ECO:0000256" key="2">
    <source>
        <dbReference type="ARBA" id="ARBA00022490"/>
    </source>
</evidence>
<evidence type="ECO:0000313" key="6">
    <source>
        <dbReference type="EMBL" id="UOD49284.1"/>
    </source>
</evidence>
<keyword evidence="2" id="KW-0963">Cytoplasm</keyword>
<keyword evidence="7" id="KW-1185">Reference proteome</keyword>
<keyword evidence="3" id="KW-0521">NADP</keyword>
<dbReference type="InterPro" id="IPR020904">
    <property type="entry name" value="Sc_DH/Rdtase_CS"/>
</dbReference>
<dbReference type="SUPFAM" id="SSF51735">
    <property type="entry name" value="NAD(P)-binding Rossmann-fold domains"/>
    <property type="match status" value="1"/>
</dbReference>
<dbReference type="SMART" id="SM00822">
    <property type="entry name" value="PKS_KR"/>
    <property type="match status" value="1"/>
</dbReference>
<dbReference type="EMBL" id="CP063982">
    <property type="protein sequence ID" value="UOD49284.1"/>
    <property type="molecule type" value="Genomic_DNA"/>
</dbReference>
<dbReference type="PANTHER" id="PTHR44085:SF2">
    <property type="entry name" value="SEPIAPTERIN REDUCTASE"/>
    <property type="match status" value="1"/>
</dbReference>
<evidence type="ECO:0000256" key="4">
    <source>
        <dbReference type="ARBA" id="ARBA00023002"/>
    </source>
</evidence>
<dbReference type="Gene3D" id="3.40.50.720">
    <property type="entry name" value="NAD(P)-binding Rossmann-like Domain"/>
    <property type="match status" value="1"/>
</dbReference>
<evidence type="ECO:0000259" key="5">
    <source>
        <dbReference type="SMART" id="SM00822"/>
    </source>
</evidence>
<sequence>MKPGPLTIVTGVTRGLGYAMAHELAQGGGHVVTLSRQTVPGLQDLAQTSGTMLTEILVDLVDASALEQAAEQMSKVLSESPHHQNCRLIHNAGIVAPIEPANQLLNLAAIRTAFDVNIVAPIYLTGYFLAATEHCADRRVMLISSGAGRRPTGSWGVYCATKAAMDRYAEVVHTEDHNHLRVCSLAPGVIDTGMQQQIRQTPKSKFPSVGRFEDMHSQGALADATNTAKATLKFLESDSFGKKLLDDIRDHA</sequence>
<dbReference type="RefSeq" id="WP_243477405.1">
    <property type="nucleotide sequence ID" value="NZ_CP063982.1"/>
</dbReference>
<proteinExistence type="predicted"/>
<feature type="domain" description="Ketoreductase" evidence="5">
    <location>
        <begin position="5"/>
        <end position="192"/>
    </location>
</feature>
<dbReference type="InterPro" id="IPR057326">
    <property type="entry name" value="KR_dom"/>
</dbReference>
<evidence type="ECO:0000256" key="3">
    <source>
        <dbReference type="ARBA" id="ARBA00022857"/>
    </source>
</evidence>
<dbReference type="InterPro" id="IPR002347">
    <property type="entry name" value="SDR_fam"/>
</dbReference>
<organism evidence="6 7">
    <name type="scientific">Orrella daihaiensis</name>
    <dbReference type="NCBI Taxonomy" id="2782176"/>
    <lineage>
        <taxon>Bacteria</taxon>
        <taxon>Pseudomonadati</taxon>
        <taxon>Pseudomonadota</taxon>
        <taxon>Betaproteobacteria</taxon>
        <taxon>Burkholderiales</taxon>
        <taxon>Alcaligenaceae</taxon>
        <taxon>Orrella</taxon>
    </lineage>
</organism>
<keyword evidence="4" id="KW-0560">Oxidoreductase</keyword>
<dbReference type="InterPro" id="IPR036291">
    <property type="entry name" value="NAD(P)-bd_dom_sf"/>
</dbReference>
<accession>A0ABY4AGH5</accession>
<evidence type="ECO:0000313" key="7">
    <source>
        <dbReference type="Proteomes" id="UP000831607"/>
    </source>
</evidence>
<name>A0ABY4AGH5_9BURK</name>
<evidence type="ECO:0000256" key="1">
    <source>
        <dbReference type="ARBA" id="ARBA00004496"/>
    </source>
</evidence>
<reference evidence="6 7" key="1">
    <citation type="submission" date="2020-11" db="EMBL/GenBank/DDBJ databases">
        <title>Algicoccus daihaiensis sp.nov., isolated from Daihai Lake in Inner Mongolia.</title>
        <authorList>
            <person name="Kai J."/>
        </authorList>
    </citation>
    <scope>NUCLEOTIDE SEQUENCE [LARGE SCALE GENOMIC DNA]</scope>
    <source>
        <strain evidence="7">f23</strain>
    </source>
</reference>
<gene>
    <name evidence="6" type="ORF">DHf2319_07190</name>
</gene>